<dbReference type="GO" id="GO:0015074">
    <property type="term" value="P:DNA integration"/>
    <property type="evidence" value="ECO:0007669"/>
    <property type="project" value="UniProtKB-KW"/>
</dbReference>
<dbReference type="Pfam" id="PF22022">
    <property type="entry name" value="Phage_int_M"/>
    <property type="match status" value="1"/>
</dbReference>
<evidence type="ECO:0000256" key="2">
    <source>
        <dbReference type="ARBA" id="ARBA00022908"/>
    </source>
</evidence>
<organism evidence="7 8">
    <name type="scientific">Corticibacter populi</name>
    <dbReference type="NCBI Taxonomy" id="1550736"/>
    <lineage>
        <taxon>Bacteria</taxon>
        <taxon>Pseudomonadati</taxon>
        <taxon>Pseudomonadota</taxon>
        <taxon>Betaproteobacteria</taxon>
        <taxon>Burkholderiales</taxon>
        <taxon>Comamonadaceae</taxon>
        <taxon>Corticibacter</taxon>
    </lineage>
</organism>
<dbReference type="Pfam" id="PF13356">
    <property type="entry name" value="Arm-DNA-bind_3"/>
    <property type="match status" value="1"/>
</dbReference>
<evidence type="ECO:0000256" key="5">
    <source>
        <dbReference type="PROSITE-ProRule" id="PRU01248"/>
    </source>
</evidence>
<dbReference type="EMBL" id="RDQO01000002">
    <property type="protein sequence ID" value="RMX06831.1"/>
    <property type="molecule type" value="Genomic_DNA"/>
</dbReference>
<dbReference type="InterPro" id="IPR044068">
    <property type="entry name" value="CB"/>
</dbReference>
<evidence type="ECO:0000256" key="1">
    <source>
        <dbReference type="ARBA" id="ARBA00008857"/>
    </source>
</evidence>
<proteinExistence type="inferred from homology"/>
<dbReference type="Gene3D" id="3.30.160.390">
    <property type="entry name" value="Integrase, DNA-binding domain"/>
    <property type="match status" value="1"/>
</dbReference>
<dbReference type="Gene3D" id="1.10.150.130">
    <property type="match status" value="1"/>
</dbReference>
<dbReference type="PANTHER" id="PTHR30629">
    <property type="entry name" value="PROPHAGE INTEGRASE"/>
    <property type="match status" value="1"/>
</dbReference>
<evidence type="ECO:0000259" key="6">
    <source>
        <dbReference type="PROSITE" id="PS51900"/>
    </source>
</evidence>
<keyword evidence="3 5" id="KW-0238">DNA-binding</keyword>
<dbReference type="PANTHER" id="PTHR30629:SF2">
    <property type="entry name" value="PROPHAGE INTEGRASE INTS-RELATED"/>
    <property type="match status" value="1"/>
</dbReference>
<dbReference type="InterPro" id="IPR011010">
    <property type="entry name" value="DNA_brk_join_enz"/>
</dbReference>
<dbReference type="InterPro" id="IPR053876">
    <property type="entry name" value="Phage_int_M"/>
</dbReference>
<evidence type="ECO:0000313" key="8">
    <source>
        <dbReference type="Proteomes" id="UP000278006"/>
    </source>
</evidence>
<protein>
    <submittedName>
        <fullName evidence="7">DUF4102 domain-containing protein</fullName>
    </submittedName>
</protein>
<keyword evidence="4" id="KW-0233">DNA recombination</keyword>
<reference evidence="7 8" key="1">
    <citation type="submission" date="2018-10" db="EMBL/GenBank/DDBJ databases">
        <title>Draft genome of Cortibacter populi DSM10536.</title>
        <authorList>
            <person name="Bernier A.-M."/>
            <person name="Bernard K."/>
        </authorList>
    </citation>
    <scope>NUCLEOTIDE SEQUENCE [LARGE SCALE GENOMIC DNA]</scope>
    <source>
        <strain evidence="7 8">DSM 105136</strain>
    </source>
</reference>
<sequence length="435" mass="48009">MARPKKTESPDLAERVNLTAGAIARLRCPVDGKTQAFLRDSEVPALRVRVTSNGAKSFVFERKLNRQTIRLTIGDVHAWSIEQARTEARRLAVMIDAGIDPREVARQKQAEQQRLRQQAQACERAAQFTLARLLDAYCHYLKDMGRSSHADARSIFNLHVKSAWPEIAAMPAREVTSEQVAAMMRKLIEAGKARTANKLRAYMRSAYQIAKAAKSKPSIPVAFMDYGIVSNPVADTAPDEAANRPDKRPLTAQRLREYWRAICAVEGFKGALLRVHLLTGGQRIAQFVRLRTADISAESILLYDTKGRPGHPPRPHVVPLTAAAAKALAECEPAGEWAFSTDGGHTHVAPTTLSHWAAQAAGERIPGFQAKRLRSGVETLLASARVAADIRGRIQSHGITGVQARHYDGHEYMDEKLEALQTLYRLLTQPQDGNG</sequence>
<name>A0A3M6QVC9_9BURK</name>
<dbReference type="OrthoDB" id="8556969at2"/>
<evidence type="ECO:0000313" key="7">
    <source>
        <dbReference type="EMBL" id="RMX06831.1"/>
    </source>
</evidence>
<accession>A0A3M6QVC9</accession>
<keyword evidence="2" id="KW-0229">DNA integration</keyword>
<dbReference type="RefSeq" id="WP_122228800.1">
    <property type="nucleotide sequence ID" value="NZ_RDQO01000002.1"/>
</dbReference>
<dbReference type="InterPro" id="IPR010998">
    <property type="entry name" value="Integrase_recombinase_N"/>
</dbReference>
<dbReference type="PROSITE" id="PS51900">
    <property type="entry name" value="CB"/>
    <property type="match status" value="1"/>
</dbReference>
<feature type="domain" description="Core-binding (CB)" evidence="6">
    <location>
        <begin position="128"/>
        <end position="211"/>
    </location>
</feature>
<comment type="similarity">
    <text evidence="1">Belongs to the 'phage' integrase family.</text>
</comment>
<evidence type="ECO:0000256" key="4">
    <source>
        <dbReference type="ARBA" id="ARBA00023172"/>
    </source>
</evidence>
<dbReference type="InterPro" id="IPR050808">
    <property type="entry name" value="Phage_Integrase"/>
</dbReference>
<evidence type="ECO:0000256" key="3">
    <source>
        <dbReference type="ARBA" id="ARBA00023125"/>
    </source>
</evidence>
<dbReference type="GO" id="GO:0003677">
    <property type="term" value="F:DNA binding"/>
    <property type="evidence" value="ECO:0007669"/>
    <property type="project" value="UniProtKB-UniRule"/>
</dbReference>
<dbReference type="AlphaFoldDB" id="A0A3M6QVC9"/>
<gene>
    <name evidence="7" type="ORF">D8I35_10080</name>
</gene>
<dbReference type="InterPro" id="IPR013762">
    <property type="entry name" value="Integrase-like_cat_sf"/>
</dbReference>
<dbReference type="InterPro" id="IPR025166">
    <property type="entry name" value="Integrase_DNA_bind_dom"/>
</dbReference>
<dbReference type="Gene3D" id="1.10.443.10">
    <property type="entry name" value="Intergrase catalytic core"/>
    <property type="match status" value="1"/>
</dbReference>
<dbReference type="GO" id="GO:0006310">
    <property type="term" value="P:DNA recombination"/>
    <property type="evidence" value="ECO:0007669"/>
    <property type="project" value="UniProtKB-KW"/>
</dbReference>
<dbReference type="Proteomes" id="UP000278006">
    <property type="component" value="Unassembled WGS sequence"/>
</dbReference>
<comment type="caution">
    <text evidence="7">The sequence shown here is derived from an EMBL/GenBank/DDBJ whole genome shotgun (WGS) entry which is preliminary data.</text>
</comment>
<keyword evidence="8" id="KW-1185">Reference proteome</keyword>
<dbReference type="SUPFAM" id="SSF56349">
    <property type="entry name" value="DNA breaking-rejoining enzymes"/>
    <property type="match status" value="1"/>
</dbReference>
<dbReference type="InterPro" id="IPR038488">
    <property type="entry name" value="Integrase_DNA-bd_sf"/>
</dbReference>